<dbReference type="Gene3D" id="3.90.600.10">
    <property type="entry name" value="Phosphoribosylglycinamide synthetase, C-terminal domain"/>
    <property type="match status" value="1"/>
</dbReference>
<dbReference type="InterPro" id="IPR013815">
    <property type="entry name" value="ATP_grasp_subdomain_1"/>
</dbReference>
<evidence type="ECO:0000256" key="9">
    <source>
        <dbReference type="ARBA" id="ARBA00038345"/>
    </source>
</evidence>
<gene>
    <name evidence="12 15" type="primary">purD</name>
    <name evidence="15" type="ORF">CJ229_007410</name>
</gene>
<dbReference type="InterPro" id="IPR020561">
    <property type="entry name" value="PRibGlycinamid_synth_ATP-grasp"/>
</dbReference>
<evidence type="ECO:0000259" key="14">
    <source>
        <dbReference type="PROSITE" id="PS50975"/>
    </source>
</evidence>
<dbReference type="Proteomes" id="UP000243626">
    <property type="component" value="Chromosome"/>
</dbReference>
<dbReference type="GO" id="GO:0006189">
    <property type="term" value="P:'de novo' IMP biosynthetic process"/>
    <property type="evidence" value="ECO:0007669"/>
    <property type="project" value="UniProtKB-UniRule"/>
</dbReference>
<dbReference type="PROSITE" id="PS00184">
    <property type="entry name" value="GARS"/>
    <property type="match status" value="1"/>
</dbReference>
<comment type="cofactor">
    <cofactor evidence="1">
        <name>Mn(2+)</name>
        <dbReference type="ChEBI" id="CHEBI:29035"/>
    </cofactor>
</comment>
<evidence type="ECO:0000313" key="15">
    <source>
        <dbReference type="EMBL" id="WOS95906.1"/>
    </source>
</evidence>
<dbReference type="SUPFAM" id="SSF56059">
    <property type="entry name" value="Glutathione synthetase ATP-binding domain-like"/>
    <property type="match status" value="1"/>
</dbReference>
<evidence type="ECO:0000256" key="7">
    <source>
        <dbReference type="ARBA" id="ARBA00022755"/>
    </source>
</evidence>
<dbReference type="Gene3D" id="3.40.50.20">
    <property type="match status" value="1"/>
</dbReference>
<dbReference type="InterPro" id="IPR020562">
    <property type="entry name" value="PRibGlycinamide_synth_N"/>
</dbReference>
<comment type="similarity">
    <text evidence="9 12">Belongs to the GARS family.</text>
</comment>
<evidence type="ECO:0000256" key="5">
    <source>
        <dbReference type="ARBA" id="ARBA00022598"/>
    </source>
</evidence>
<dbReference type="InterPro" id="IPR000115">
    <property type="entry name" value="PRibGlycinamide_synth"/>
</dbReference>
<reference evidence="16" key="1">
    <citation type="submission" date="2017-09" db="EMBL/GenBank/DDBJ databases">
        <title>Bacterial strain isolated from the female urinary microbiota.</title>
        <authorList>
            <person name="Thomas-White K."/>
            <person name="Kumar N."/>
            <person name="Forster S."/>
            <person name="Putonti C."/>
            <person name="Lawley T."/>
            <person name="Wolfe A.J."/>
        </authorList>
    </citation>
    <scope>NUCLEOTIDE SEQUENCE [LARGE SCALE GENOMIC DNA]</scope>
    <source>
        <strain evidence="16">UMB0959</strain>
    </source>
</reference>
<dbReference type="RefSeq" id="WP_102167771.1">
    <property type="nucleotide sequence ID" value="NZ_CP136964.1"/>
</dbReference>
<dbReference type="GO" id="GO:0046872">
    <property type="term" value="F:metal ion binding"/>
    <property type="evidence" value="ECO:0007669"/>
    <property type="project" value="InterPro"/>
</dbReference>
<proteinExistence type="inferred from homology"/>
<name>A0AAF0YHW9_9STAP</name>
<dbReference type="PROSITE" id="PS50975">
    <property type="entry name" value="ATP_GRASP"/>
    <property type="match status" value="1"/>
</dbReference>
<dbReference type="SMART" id="SM01209">
    <property type="entry name" value="GARS_A"/>
    <property type="match status" value="1"/>
</dbReference>
<evidence type="ECO:0000256" key="4">
    <source>
        <dbReference type="ARBA" id="ARBA00013255"/>
    </source>
</evidence>
<feature type="domain" description="ATP-grasp" evidence="14">
    <location>
        <begin position="108"/>
        <end position="309"/>
    </location>
</feature>
<dbReference type="Gene3D" id="3.30.470.20">
    <property type="entry name" value="ATP-grasp fold, B domain"/>
    <property type="match status" value="1"/>
</dbReference>
<evidence type="ECO:0000256" key="1">
    <source>
        <dbReference type="ARBA" id="ARBA00001936"/>
    </source>
</evidence>
<dbReference type="Gene3D" id="3.30.1490.20">
    <property type="entry name" value="ATP-grasp fold, A domain"/>
    <property type="match status" value="1"/>
</dbReference>
<accession>A0AAF0YHW9</accession>
<organism evidence="15 16">
    <name type="scientific">Nosocomiicoccus massiliensis</name>
    <dbReference type="NCBI Taxonomy" id="1232430"/>
    <lineage>
        <taxon>Bacteria</taxon>
        <taxon>Bacillati</taxon>
        <taxon>Bacillota</taxon>
        <taxon>Bacilli</taxon>
        <taxon>Bacillales</taxon>
        <taxon>Staphylococcaceae</taxon>
        <taxon>Nosocomiicoccus</taxon>
    </lineage>
</organism>
<dbReference type="Pfam" id="PF01071">
    <property type="entry name" value="GARS_A"/>
    <property type="match status" value="1"/>
</dbReference>
<comment type="catalytic activity">
    <reaction evidence="12">
        <text>5-phospho-beta-D-ribosylamine + glycine + ATP = N(1)-(5-phospho-beta-D-ribosyl)glycinamide + ADP + phosphate + H(+)</text>
        <dbReference type="Rhea" id="RHEA:17453"/>
        <dbReference type="ChEBI" id="CHEBI:15378"/>
        <dbReference type="ChEBI" id="CHEBI:30616"/>
        <dbReference type="ChEBI" id="CHEBI:43474"/>
        <dbReference type="ChEBI" id="CHEBI:57305"/>
        <dbReference type="ChEBI" id="CHEBI:58681"/>
        <dbReference type="ChEBI" id="CHEBI:143788"/>
        <dbReference type="ChEBI" id="CHEBI:456216"/>
        <dbReference type="EC" id="6.3.4.13"/>
    </reaction>
</comment>
<evidence type="ECO:0000256" key="8">
    <source>
        <dbReference type="ARBA" id="ARBA00022840"/>
    </source>
</evidence>
<dbReference type="InterPro" id="IPR020560">
    <property type="entry name" value="PRibGlycinamide_synth_C-dom"/>
</dbReference>
<dbReference type="InterPro" id="IPR011054">
    <property type="entry name" value="Rudment_hybrid_motif"/>
</dbReference>
<evidence type="ECO:0000313" key="16">
    <source>
        <dbReference type="Proteomes" id="UP000243626"/>
    </source>
</evidence>
<evidence type="ECO:0000256" key="10">
    <source>
        <dbReference type="ARBA" id="ARBA00042242"/>
    </source>
</evidence>
<keyword evidence="5 12" id="KW-0436">Ligase</keyword>
<comment type="pathway">
    <text evidence="3 12">Purine metabolism; IMP biosynthesis via de novo pathway; N(1)-(5-phospho-D-ribosyl)glycinamide from 5-phospho-alpha-D-ribose 1-diphosphate: step 2/2.</text>
</comment>
<sequence>MNTLVIGSGGREHAIVRALNRSDRVNEVFALPGNDGMTEATLVEGIPVSEFDQIGEFCKEKNIEWVVVGPEDPLSEGIVDRLEDKFNLKVFGPRKLEAQMESSKSFTKHLMKKYSVPTASYEVFTDKSKATAYLENGDFPIVIKKDGLAAGKGVIIAQDLSEAQKALDELMETDGEVVIEEFLDGDEFSLMVLVNGDAFTPFNIIAQDHKRAFDNDEGPNTGGMGAYAPVDYISQNIIDEAVDKIVRPTVNAMVEEGLNYFGVLYLGAIITKDGVKTIEYNARFGDPEAQILLDLLETDFVELLESMYNKQPLQLSFKDEYAVGVILASEGYPGDYEKAKEIIIEKGTMADIYVSALKHLDGDTYESNGGRVLLAIGRGGTIDEAKENAYDTLSKVKYESSDFFYRKDIAYKA</sequence>
<dbReference type="InterPro" id="IPR011761">
    <property type="entry name" value="ATP-grasp"/>
</dbReference>
<dbReference type="InterPro" id="IPR016185">
    <property type="entry name" value="PreATP-grasp_dom_sf"/>
</dbReference>
<keyword evidence="7 12" id="KW-0658">Purine biosynthesis</keyword>
<dbReference type="NCBIfam" id="TIGR00877">
    <property type="entry name" value="purD"/>
    <property type="match status" value="1"/>
</dbReference>
<keyword evidence="8 13" id="KW-0067">ATP-binding</keyword>
<evidence type="ECO:0000256" key="6">
    <source>
        <dbReference type="ARBA" id="ARBA00022741"/>
    </source>
</evidence>
<dbReference type="KEGG" id="nmy:CJ229_007410"/>
<dbReference type="Pfam" id="PF02843">
    <property type="entry name" value="GARS_C"/>
    <property type="match status" value="1"/>
</dbReference>
<protein>
    <recommendedName>
        <fullName evidence="4 12">Phosphoribosylamine--glycine ligase</fullName>
        <ecNumber evidence="4 12">6.3.4.13</ecNumber>
    </recommendedName>
    <alternativeName>
        <fullName evidence="12">GARS</fullName>
    </alternativeName>
    <alternativeName>
        <fullName evidence="10 12">Glycinamide ribonucleotide synthetase</fullName>
    </alternativeName>
    <alternativeName>
        <fullName evidence="11 12">Phosphoribosylglycinamide synthetase</fullName>
    </alternativeName>
</protein>
<dbReference type="PANTHER" id="PTHR43472:SF1">
    <property type="entry name" value="PHOSPHORIBOSYLAMINE--GLYCINE LIGASE, CHLOROPLASTIC"/>
    <property type="match status" value="1"/>
</dbReference>
<dbReference type="GO" id="GO:0009113">
    <property type="term" value="P:purine nucleobase biosynthetic process"/>
    <property type="evidence" value="ECO:0007669"/>
    <property type="project" value="InterPro"/>
</dbReference>
<dbReference type="SUPFAM" id="SSF51246">
    <property type="entry name" value="Rudiment single hybrid motif"/>
    <property type="match status" value="1"/>
</dbReference>
<evidence type="ECO:0000256" key="12">
    <source>
        <dbReference type="HAMAP-Rule" id="MF_00138"/>
    </source>
</evidence>
<dbReference type="Pfam" id="PF02844">
    <property type="entry name" value="GARS_N"/>
    <property type="match status" value="1"/>
</dbReference>
<dbReference type="GO" id="GO:0005524">
    <property type="term" value="F:ATP binding"/>
    <property type="evidence" value="ECO:0007669"/>
    <property type="project" value="UniProtKB-UniRule"/>
</dbReference>
<evidence type="ECO:0000256" key="11">
    <source>
        <dbReference type="ARBA" id="ARBA00042864"/>
    </source>
</evidence>
<dbReference type="EC" id="6.3.4.13" evidence="4 12"/>
<comment type="cofactor">
    <cofactor evidence="2">
        <name>Mg(2+)</name>
        <dbReference type="ChEBI" id="CHEBI:18420"/>
    </cofactor>
</comment>
<keyword evidence="16" id="KW-1185">Reference proteome</keyword>
<dbReference type="InterPro" id="IPR037123">
    <property type="entry name" value="PRibGlycinamide_synth_C_sf"/>
</dbReference>
<dbReference type="SMART" id="SM01210">
    <property type="entry name" value="GARS_C"/>
    <property type="match status" value="1"/>
</dbReference>
<dbReference type="InterPro" id="IPR020559">
    <property type="entry name" value="PRibGlycinamide_synth_CS"/>
</dbReference>
<evidence type="ECO:0000256" key="13">
    <source>
        <dbReference type="PROSITE-ProRule" id="PRU00409"/>
    </source>
</evidence>
<dbReference type="PANTHER" id="PTHR43472">
    <property type="entry name" value="PHOSPHORIBOSYLAMINE--GLYCINE LIGASE"/>
    <property type="match status" value="1"/>
</dbReference>
<keyword evidence="6 13" id="KW-0547">Nucleotide-binding</keyword>
<dbReference type="HAMAP" id="MF_00138">
    <property type="entry name" value="GARS"/>
    <property type="match status" value="1"/>
</dbReference>
<dbReference type="EMBL" id="CP136964">
    <property type="protein sequence ID" value="WOS95906.1"/>
    <property type="molecule type" value="Genomic_DNA"/>
</dbReference>
<dbReference type="GO" id="GO:0004637">
    <property type="term" value="F:phosphoribosylamine-glycine ligase activity"/>
    <property type="evidence" value="ECO:0007669"/>
    <property type="project" value="UniProtKB-UniRule"/>
</dbReference>
<evidence type="ECO:0000256" key="2">
    <source>
        <dbReference type="ARBA" id="ARBA00001946"/>
    </source>
</evidence>
<dbReference type="SUPFAM" id="SSF52440">
    <property type="entry name" value="PreATP-grasp domain"/>
    <property type="match status" value="1"/>
</dbReference>
<dbReference type="AlphaFoldDB" id="A0AAF0YHW9"/>
<evidence type="ECO:0000256" key="3">
    <source>
        <dbReference type="ARBA" id="ARBA00005174"/>
    </source>
</evidence>